<proteinExistence type="predicted"/>
<comment type="caution">
    <text evidence="1">The sequence shown here is derived from an EMBL/GenBank/DDBJ whole genome shotgun (WGS) entry which is preliminary data.</text>
</comment>
<evidence type="ECO:0000313" key="1">
    <source>
        <dbReference type="EMBL" id="NMD87149.1"/>
    </source>
</evidence>
<dbReference type="Proteomes" id="UP000576225">
    <property type="component" value="Unassembled WGS sequence"/>
</dbReference>
<dbReference type="SUPFAM" id="SSF51445">
    <property type="entry name" value="(Trans)glycosidases"/>
    <property type="match status" value="1"/>
</dbReference>
<accession>A0A848B0T5</accession>
<organism evidence="1 2">
    <name type="scientific">Victivallis vadensis</name>
    <dbReference type="NCBI Taxonomy" id="172901"/>
    <lineage>
        <taxon>Bacteria</taxon>
        <taxon>Pseudomonadati</taxon>
        <taxon>Lentisphaerota</taxon>
        <taxon>Lentisphaeria</taxon>
        <taxon>Victivallales</taxon>
        <taxon>Victivallaceae</taxon>
        <taxon>Victivallis</taxon>
    </lineage>
</organism>
<dbReference type="EMBL" id="JABAEW010000019">
    <property type="protein sequence ID" value="NMD87149.1"/>
    <property type="molecule type" value="Genomic_DNA"/>
</dbReference>
<name>A0A848B0T5_9BACT</name>
<dbReference type="InterPro" id="IPR017853">
    <property type="entry name" value="GH"/>
</dbReference>
<evidence type="ECO:0000313" key="2">
    <source>
        <dbReference type="Proteomes" id="UP000576225"/>
    </source>
</evidence>
<sequence>MQRLMVLLMILGWAGVSAVDRLPEELRFGAQGEFEIDSVRFFLQHFGAGWQGSDQSSLKPEAKVLKRSDSTYELRGKLPAGGSDNVFEVTETVTASGDKAFQCDYMLTAATPIATDTLALAIDIPVGEPGLAVNVDGDEISLPEEAAEPGIFDREAGIVMIGLPERKIRISGDFKVYIQDNRAFNLKTFTIRLMPKGMENEISNWRLTADFRLLPAVSGETLPACPAIDDCGNLRVGTRVLRWNWYAPDWHAEVLDGGNFKMDAGFPRFGSDSFETSGVWNGFRTKISAVAVPDGVAYHARFKAASPVETSALALTMNMPLAEPGDVIVDGRKIELPEVCKESCIFNGNARSLRFGSNGRIVTVEGDFMLLIQDDRKWGNQYFIFRIGATPSAGKIDDASLKIRIRLETPYTASVDLRNVFNMGFRDEKLNDGKGGWTDQGPTNDLRMMKSGRFSALGVDFDIVNPERNDGRSCLVLSSRQQKFPMEKSIALDSSGEKSRYLYLLHASAWTPNASMPVGMVVAEYADGSVKEFPVLAGRDVGNWWQPYGVANGVVAWTGENAETFVGLYLSQFPVEAAPAKLTFKAAADSGSVWMIVGATLGEYRLNLRRPEALPYIVADKDWLPVEYNGNTVAGSPLDFSGYLDAPAGKYGPVVVDQTGHFSFRDAPGKRIRFFGPNLVGTANYLDKELADDFVTKATRLGYNTVRFHHFDNGLIDPNAPDSLTFDSRALDQLDYLFAELKKHGIYSCLDLYASRELKPGDHIKELEGRTSPEKFILKRLIPLSKSAMDNWKEFARRLLTHRNPYTGLTYAEDPALYALNLVNENPLVIIWRGWDPALIPLFEERYVEYLKEKGLDTPENRTSRGGLFIEFLNDLQIRSIEEQKRFLKEELKLVALVTDLNMISKFTMNEVREHLDFVDNHQYWDHPWFPVRDWHLPYAFSNKSSIANRAEHPRYLMPARIFGKPYTVTEFNFCNPNPYRVEAAPLIGGYAGLQDWDALYRFAWSHGRYNMDKVDVPYGFDIVNDPQAQLAERIINLLFMREYIRAAKPAFAFTCTSGQLRRLAGPPEDDGDYPAEFTELGLYGRIGTLGAAASFPGVRKVDALNAGWEKRLPAAARAALDKLGKTGVITSAGGQITLDSKAKTVKIVAPQCEVMTFSGDMSGKVMKLSGADRYQTAALLSLDGKKLAESEKLLFIQMPNLGATKQKFANERRNLLESWGQLPILLEKCRADVELALPEMKVEALKLDGSPNGAVPSAYGNGKLRFTADTASRPGGVMVYLLTR</sequence>
<dbReference type="Gene3D" id="3.20.20.80">
    <property type="entry name" value="Glycosidases"/>
    <property type="match status" value="1"/>
</dbReference>
<protein>
    <recommendedName>
        <fullName evidence="3">Cellulase (Glycosyl hydrolase family 5)</fullName>
    </recommendedName>
</protein>
<gene>
    <name evidence="1" type="ORF">HF882_11190</name>
</gene>
<evidence type="ECO:0008006" key="3">
    <source>
        <dbReference type="Google" id="ProtNLM"/>
    </source>
</evidence>
<reference evidence="1 2" key="1">
    <citation type="submission" date="2020-04" db="EMBL/GenBank/DDBJ databases">
        <authorList>
            <person name="Hitch T.C.A."/>
            <person name="Wylensek D."/>
            <person name="Clavel T."/>
        </authorList>
    </citation>
    <scope>NUCLEOTIDE SEQUENCE [LARGE SCALE GENOMIC DNA]</scope>
    <source>
        <strain evidence="1 2">COR2-253-APC-1A</strain>
    </source>
</reference>
<dbReference type="RefSeq" id="WP_168962663.1">
    <property type="nucleotide sequence ID" value="NZ_JABAEW010000019.1"/>
</dbReference>